<feature type="transmembrane region" description="Helical" evidence="1">
    <location>
        <begin position="127"/>
        <end position="145"/>
    </location>
</feature>
<keyword evidence="1" id="KW-0472">Membrane</keyword>
<organism evidence="2 3">
    <name type="scientific">Plebeiibacterium sediminum</name>
    <dbReference type="NCBI Taxonomy" id="2992112"/>
    <lineage>
        <taxon>Bacteria</taxon>
        <taxon>Pseudomonadati</taxon>
        <taxon>Bacteroidota</taxon>
        <taxon>Bacteroidia</taxon>
        <taxon>Marinilabiliales</taxon>
        <taxon>Marinilabiliaceae</taxon>
        <taxon>Plebeiibacterium</taxon>
    </lineage>
</organism>
<protein>
    <submittedName>
        <fullName evidence="2">Uncharacterized protein</fullName>
    </submittedName>
</protein>
<feature type="transmembrane region" description="Helical" evidence="1">
    <location>
        <begin position="12"/>
        <end position="41"/>
    </location>
</feature>
<gene>
    <name evidence="2" type="ORF">OM075_22245</name>
</gene>
<proteinExistence type="predicted"/>
<dbReference type="AlphaFoldDB" id="A0AAE3M916"/>
<keyword evidence="1" id="KW-1133">Transmembrane helix</keyword>
<keyword evidence="3" id="KW-1185">Reference proteome</keyword>
<feature type="transmembrane region" description="Helical" evidence="1">
    <location>
        <begin position="369"/>
        <end position="388"/>
    </location>
</feature>
<keyword evidence="1" id="KW-0812">Transmembrane</keyword>
<evidence type="ECO:0000313" key="2">
    <source>
        <dbReference type="EMBL" id="MCW3789202.1"/>
    </source>
</evidence>
<sequence length="450" mass="51744">MQSQKLYIYIFLFLLLASAFPIPYISMLSIGIFLFALYLFINKLGKTIPLKELAFLVASIQLLLSSFLAFYIQDPDKAFLPKIPPEDYFYYAVPGIILYALGLFTFDFDISTTIINTRLSLYDKQKIAKQFIGIGYLGVVITPFAPGGLSYFFTLLIFLSYIGGIIVLLDQNSLEQKTFWVILAFLPVLRDAFFSGVFFLALIWVTFAFLYYMLKYNHLSFTKKFITILFAIYMTMTLDGAKKDYREIVWEDSGRNISFIERSSLLGKLILERLTFQNFNDENNVSARITRANQGALVTWVMNWVPEKESYANGSTIKDAVIAAIFPRFLMPNKVKAGGKESFERFTGQKLRGSTSMNISLLGEGWANYGYWGGLLFMYAVGLFYSFALKKFTSLIGKYPIYFYFIPYLFIYIIKAEDDLLTPLNHIIKASITLYFLHYLLIKKNVTVYE</sequence>
<dbReference type="RefSeq" id="WP_301192760.1">
    <property type="nucleotide sequence ID" value="NZ_JAPDPJ010000088.1"/>
</dbReference>
<name>A0AAE3M916_9BACT</name>
<reference evidence="2" key="1">
    <citation type="submission" date="2022-10" db="EMBL/GenBank/DDBJ databases">
        <authorList>
            <person name="Yu W.X."/>
        </authorList>
    </citation>
    <scope>NUCLEOTIDE SEQUENCE</scope>
    <source>
        <strain evidence="2">AAT</strain>
    </source>
</reference>
<feature type="transmembrane region" description="Helical" evidence="1">
    <location>
        <begin position="181"/>
        <end position="214"/>
    </location>
</feature>
<evidence type="ECO:0000313" key="3">
    <source>
        <dbReference type="Proteomes" id="UP001209229"/>
    </source>
</evidence>
<dbReference type="EMBL" id="JAPDPJ010000088">
    <property type="protein sequence ID" value="MCW3789202.1"/>
    <property type="molecule type" value="Genomic_DNA"/>
</dbReference>
<feature type="transmembrane region" description="Helical" evidence="1">
    <location>
        <begin position="395"/>
        <end position="414"/>
    </location>
</feature>
<feature type="transmembrane region" description="Helical" evidence="1">
    <location>
        <begin position="88"/>
        <end position="106"/>
    </location>
</feature>
<feature type="transmembrane region" description="Helical" evidence="1">
    <location>
        <begin position="426"/>
        <end position="442"/>
    </location>
</feature>
<comment type="caution">
    <text evidence="2">The sequence shown here is derived from an EMBL/GenBank/DDBJ whole genome shotgun (WGS) entry which is preliminary data.</text>
</comment>
<accession>A0AAE3M916</accession>
<dbReference type="Proteomes" id="UP001209229">
    <property type="component" value="Unassembled WGS sequence"/>
</dbReference>
<evidence type="ECO:0000256" key="1">
    <source>
        <dbReference type="SAM" id="Phobius"/>
    </source>
</evidence>
<feature type="transmembrane region" description="Helical" evidence="1">
    <location>
        <begin position="53"/>
        <end position="72"/>
    </location>
</feature>